<keyword evidence="3" id="KW-0969">Cilium</keyword>
<keyword evidence="3" id="KW-0282">Flagellum</keyword>
<dbReference type="RefSeq" id="WP_159440313.1">
    <property type="nucleotide sequence ID" value="NZ_AP024897.1"/>
</dbReference>
<dbReference type="Gene3D" id="3.30.750.140">
    <property type="match status" value="1"/>
</dbReference>
<reference evidence="4" key="1">
    <citation type="submission" date="2016-12" db="EMBL/GenBank/DDBJ databases">
        <authorList>
            <person name="Rodrigo-Torres L."/>
            <person name="Arahal R.D."/>
            <person name="Lucena T."/>
        </authorList>
    </citation>
    <scope>NUCLEOTIDE SEQUENCE [LARGE SCALE GENOMIC DNA]</scope>
</reference>
<feature type="domain" description="Flagellar hook-length control protein-like C-terminal" evidence="2">
    <location>
        <begin position="408"/>
        <end position="491"/>
    </location>
</feature>
<gene>
    <name evidence="3" type="ORF">VQ7734_01621</name>
</gene>
<dbReference type="PANTHER" id="PTHR37533:SF2">
    <property type="entry name" value="FLAGELLAR HOOK-LENGTH CONTROL PROTEIN"/>
    <property type="match status" value="1"/>
</dbReference>
<keyword evidence="4" id="KW-1185">Reference proteome</keyword>
<dbReference type="CDD" id="cd17470">
    <property type="entry name" value="T3SS_Flik_C"/>
    <property type="match status" value="1"/>
</dbReference>
<accession>A0A1M7YT97</accession>
<name>A0A1M7YT97_9VIBR</name>
<feature type="compositionally biased region" description="Polar residues" evidence="1">
    <location>
        <begin position="187"/>
        <end position="212"/>
    </location>
</feature>
<feature type="region of interest" description="Disordered" evidence="1">
    <location>
        <begin position="482"/>
        <end position="524"/>
    </location>
</feature>
<feature type="compositionally biased region" description="Basic and acidic residues" evidence="1">
    <location>
        <begin position="154"/>
        <end position="172"/>
    </location>
</feature>
<dbReference type="Pfam" id="PF02120">
    <property type="entry name" value="Flg_hook"/>
    <property type="match status" value="1"/>
</dbReference>
<feature type="region of interest" description="Disordered" evidence="1">
    <location>
        <begin position="1"/>
        <end position="102"/>
    </location>
</feature>
<dbReference type="PANTHER" id="PTHR37533">
    <property type="entry name" value="FLAGELLAR HOOK-LENGTH CONTROL PROTEIN"/>
    <property type="match status" value="1"/>
</dbReference>
<dbReference type="InterPro" id="IPR038610">
    <property type="entry name" value="FliK-like_C_sf"/>
</dbReference>
<evidence type="ECO:0000313" key="3">
    <source>
        <dbReference type="EMBL" id="SHO55860.1"/>
    </source>
</evidence>
<dbReference type="Proteomes" id="UP000184600">
    <property type="component" value="Unassembled WGS sequence"/>
</dbReference>
<feature type="compositionally biased region" description="Polar residues" evidence="1">
    <location>
        <begin position="31"/>
        <end position="41"/>
    </location>
</feature>
<dbReference type="AlphaFoldDB" id="A0A1M7YT97"/>
<dbReference type="InterPro" id="IPR052563">
    <property type="entry name" value="FliK"/>
</dbReference>
<evidence type="ECO:0000313" key="4">
    <source>
        <dbReference type="Proteomes" id="UP000184600"/>
    </source>
</evidence>
<dbReference type="OrthoDB" id="1792985at2"/>
<evidence type="ECO:0000256" key="1">
    <source>
        <dbReference type="SAM" id="MobiDB-lite"/>
    </source>
</evidence>
<feature type="region of interest" description="Disordered" evidence="1">
    <location>
        <begin position="154"/>
        <end position="212"/>
    </location>
</feature>
<keyword evidence="3" id="KW-0966">Cell projection</keyword>
<evidence type="ECO:0000259" key="2">
    <source>
        <dbReference type="Pfam" id="PF02120"/>
    </source>
</evidence>
<dbReference type="InterPro" id="IPR021136">
    <property type="entry name" value="Flagellar_hook_control-like_C"/>
</dbReference>
<proteinExistence type="predicted"/>
<dbReference type="EMBL" id="FRFG01000019">
    <property type="protein sequence ID" value="SHO55860.1"/>
    <property type="molecule type" value="Genomic_DNA"/>
</dbReference>
<sequence>MNLNLISPSGSQKNHSDVTQVDKSGHDAITDPSSEGNSDSFLSKLAALFGGNSSENSGEEQAVTADADSSAVRGLQHEADDVEGGSESQLAANTGEAGVDELLETGKVTETDDAELISDVDLNQQEKQAAEQVVGEGQEVLSRLKTASQQLIQKDGKELPASEADKESKHMITSDISDDPQIVSPELIQNQQIVKSSPESDVAKQSESTDENLLTSVSGERAAGQVVQTQALVTDSDGQRILQADTLVSEAEKLKAGNKDQVNSALLQSSNASHKSQPLNQPSQAVAAHMLTQQGSNQTTDAAILQQGAMAGQELSTLQTQIQQNNVSASNQAGANFSKQWTDRQALNALSEKKNSVAPGAFAGSHGESVAQHLSSVTGQMGQLRAEQVQNQSPVYINKDIAADQLSERIHMMMSKNLKNIDIRLDPPELGRMHIRMHMAGDQATVHFTVANNQARDVIEHSMGRLRDMLTQQGVQLGETSVQHQGANQQQGYAAHDQSAEHASSQFKDSGFAEDNPDTGVKLDLNVTEKRDGISYYA</sequence>
<feature type="compositionally biased region" description="Polar residues" evidence="1">
    <location>
        <begin position="482"/>
        <end position="492"/>
    </location>
</feature>
<dbReference type="STRING" id="1117707.VQ7734_01621"/>
<organism evidence="3 4">
    <name type="scientific">Vibrio quintilis</name>
    <dbReference type="NCBI Taxonomy" id="1117707"/>
    <lineage>
        <taxon>Bacteria</taxon>
        <taxon>Pseudomonadati</taxon>
        <taxon>Pseudomonadota</taxon>
        <taxon>Gammaproteobacteria</taxon>
        <taxon>Vibrionales</taxon>
        <taxon>Vibrionaceae</taxon>
        <taxon>Vibrio</taxon>
    </lineage>
</organism>
<feature type="compositionally biased region" description="Polar residues" evidence="1">
    <location>
        <begin position="1"/>
        <end position="22"/>
    </location>
</feature>
<protein>
    <submittedName>
        <fullName evidence="3">Flagellar hook-length control protein FliK</fullName>
    </submittedName>
</protein>